<comment type="caution">
    <text evidence="1">The sequence shown here is derived from an EMBL/GenBank/DDBJ whole genome shotgun (WGS) entry which is preliminary data.</text>
</comment>
<dbReference type="EMBL" id="WBOT01000002">
    <property type="protein sequence ID" value="KAB2333990.1"/>
    <property type="molecule type" value="Genomic_DNA"/>
</dbReference>
<dbReference type="AlphaFoldDB" id="A0A7V7RNC8"/>
<keyword evidence="2" id="KW-1185">Reference proteome</keyword>
<evidence type="ECO:0000313" key="2">
    <source>
        <dbReference type="Proteomes" id="UP000441354"/>
    </source>
</evidence>
<name>A0A7V7RNC8_9BACI</name>
<dbReference type="Proteomes" id="UP000441354">
    <property type="component" value="Unassembled WGS sequence"/>
</dbReference>
<dbReference type="SUPFAM" id="SSF100985">
    <property type="entry name" value="Sporulation inhibitor Sda"/>
    <property type="match status" value="1"/>
</dbReference>
<dbReference type="Gene3D" id="1.10.287.1100">
    <property type="entry name" value="Sporulation inhibitor A"/>
    <property type="match status" value="1"/>
</dbReference>
<accession>A0A7V7RNC8</accession>
<gene>
    <name evidence="1" type="ORF">F7732_07875</name>
</gene>
<protein>
    <submittedName>
        <fullName evidence="1">Sporulation histidine kinase inhibitor Sda</fullName>
    </submittedName>
</protein>
<sequence>MKIKLFVIKQYLSLTDKKVIDPLGEKKLKSLNVLDNSVLIRSFKDAVSLKLDKRFIKLLQSEIIKRGLMKLKN</sequence>
<proteinExistence type="predicted"/>
<reference evidence="1 2" key="1">
    <citation type="journal article" date="2014" name="Arch. Microbiol.">
        <title>Bacillus mesophilum sp. nov., strain IITR-54T, a novel 4-chlorobiphenyl dechlorinating bacterium.</title>
        <authorList>
            <person name="Manickam N."/>
            <person name="Singh N.K."/>
            <person name="Bajaj A."/>
            <person name="Kumar R.M."/>
            <person name="Kaur G."/>
            <person name="Kaur N."/>
            <person name="Bala M."/>
            <person name="Kumar A."/>
            <person name="Mayilraj S."/>
        </authorList>
    </citation>
    <scope>NUCLEOTIDE SEQUENCE [LARGE SCALE GENOMIC DNA]</scope>
    <source>
        <strain evidence="1 2">IITR-54</strain>
    </source>
</reference>
<organism evidence="1 2">
    <name type="scientific">Bacillus mesophilum</name>
    <dbReference type="NCBI Taxonomy" id="1071718"/>
    <lineage>
        <taxon>Bacteria</taxon>
        <taxon>Bacillati</taxon>
        <taxon>Bacillota</taxon>
        <taxon>Bacilli</taxon>
        <taxon>Bacillales</taxon>
        <taxon>Bacillaceae</taxon>
        <taxon>Bacillus</taxon>
    </lineage>
</organism>
<dbReference type="InterPro" id="IPR015064">
    <property type="entry name" value="Sda"/>
</dbReference>
<dbReference type="InterPro" id="IPR036916">
    <property type="entry name" value="Sda_sf"/>
</dbReference>
<evidence type="ECO:0000313" key="1">
    <source>
        <dbReference type="EMBL" id="KAB2333990.1"/>
    </source>
</evidence>
<dbReference type="Pfam" id="PF08970">
    <property type="entry name" value="Sda"/>
    <property type="match status" value="1"/>
</dbReference>